<accession>A0AA39Y5F6</accession>
<sequence length="453" mass="49196">MAGGNLQPQYYGASHPATSGLAASQQRYVAAPAFGGAASYSLPNGQRPSGTAPAIGQVAANRPLGQPRPATISLTPGFEYKPSPFYEMKRRLGEIKTCEVMSNHRTSVNLTVRAYDIQDLQTDPTLRVMVFCAAGNTETQDIAFPHQSELKVNGGEIKANLRGLKNKPGSTRPVDITGSLRLKPSTYPNSVEFTYALTSKKYYLCLIVCKATPIETLVQRIQKKIRKESVIVELTKKANDSDIEATSLNLSLKCPLSYMRLSTPCRALSCTHIQCFDATSYLQLQEQGPQWLCPICNKPAPFEQLAVDEYVREIVKQTSESLDQVTIDPYGKWSVPGAPVANKQARSSTASYLDDDDLIISSFNKGNTVSLGTPNRTGAPPAPISVLGTPNTNNSRDSSVVGRSASKRPAAVVIDLTGSSDDENSHTTNHSTDYRPAKRMNYGHNDNDNGPSY</sequence>
<dbReference type="AlphaFoldDB" id="A0AA39Y5F6"/>
<evidence type="ECO:0000256" key="7">
    <source>
        <dbReference type="ARBA" id="ARBA00022833"/>
    </source>
</evidence>
<organism evidence="12 13">
    <name type="scientific">Cercophora newfieldiana</name>
    <dbReference type="NCBI Taxonomy" id="92897"/>
    <lineage>
        <taxon>Eukaryota</taxon>
        <taxon>Fungi</taxon>
        <taxon>Dikarya</taxon>
        <taxon>Ascomycota</taxon>
        <taxon>Pezizomycotina</taxon>
        <taxon>Sordariomycetes</taxon>
        <taxon>Sordariomycetidae</taxon>
        <taxon>Sordariales</taxon>
        <taxon>Lasiosphaeriaceae</taxon>
        <taxon>Cercophora</taxon>
    </lineage>
</organism>
<comment type="pathway">
    <text evidence="1">Protein modification; protein sumoylation.</text>
</comment>
<dbReference type="Gene3D" id="3.30.40.10">
    <property type="entry name" value="Zinc/RING finger domain, C3HC4 (zinc finger)"/>
    <property type="match status" value="1"/>
</dbReference>
<reference evidence="12" key="1">
    <citation type="submission" date="2023-06" db="EMBL/GenBank/DDBJ databases">
        <title>Genome-scale phylogeny and comparative genomics of the fungal order Sordariales.</title>
        <authorList>
            <consortium name="Lawrence Berkeley National Laboratory"/>
            <person name="Hensen N."/>
            <person name="Bonometti L."/>
            <person name="Westerberg I."/>
            <person name="Brannstrom I.O."/>
            <person name="Guillou S."/>
            <person name="Cros-Aarteil S."/>
            <person name="Calhoun S."/>
            <person name="Haridas S."/>
            <person name="Kuo A."/>
            <person name="Mondo S."/>
            <person name="Pangilinan J."/>
            <person name="Riley R."/>
            <person name="Labutti K."/>
            <person name="Andreopoulos B."/>
            <person name="Lipzen A."/>
            <person name="Chen C."/>
            <person name="Yanf M."/>
            <person name="Daum C."/>
            <person name="Ng V."/>
            <person name="Clum A."/>
            <person name="Steindorff A."/>
            <person name="Ohm R."/>
            <person name="Martin F."/>
            <person name="Silar P."/>
            <person name="Natvig D."/>
            <person name="Lalanne C."/>
            <person name="Gautier V."/>
            <person name="Ament-Velasquez S.L."/>
            <person name="Kruys A."/>
            <person name="Hutchinson M.I."/>
            <person name="Powell A.J."/>
            <person name="Barry K."/>
            <person name="Miller A.N."/>
            <person name="Grigoriev I.V."/>
            <person name="Debuchy R."/>
            <person name="Gladieux P."/>
            <person name="Thoren M.H."/>
            <person name="Johannesson H."/>
        </authorList>
    </citation>
    <scope>NUCLEOTIDE SEQUENCE</scope>
    <source>
        <strain evidence="12">SMH2532-1</strain>
    </source>
</reference>
<dbReference type="GO" id="GO:0008270">
    <property type="term" value="F:zinc ion binding"/>
    <property type="evidence" value="ECO:0007669"/>
    <property type="project" value="UniProtKB-KW"/>
</dbReference>
<feature type="domain" description="PINIT" evidence="11">
    <location>
        <begin position="64"/>
        <end position="212"/>
    </location>
</feature>
<dbReference type="EMBL" id="JAULSV010000004">
    <property type="protein sequence ID" value="KAK0646378.1"/>
    <property type="molecule type" value="Genomic_DNA"/>
</dbReference>
<name>A0AA39Y5F6_9PEZI</name>
<dbReference type="GO" id="GO:0061665">
    <property type="term" value="F:SUMO ligase activity"/>
    <property type="evidence" value="ECO:0007669"/>
    <property type="project" value="TreeGrafter"/>
</dbReference>
<dbReference type="PANTHER" id="PTHR10782:SF4">
    <property type="entry name" value="TONALLI, ISOFORM E"/>
    <property type="match status" value="1"/>
</dbReference>
<feature type="domain" description="SP-RING-type" evidence="10">
    <location>
        <begin position="239"/>
        <end position="324"/>
    </location>
</feature>
<evidence type="ECO:0000256" key="8">
    <source>
        <dbReference type="PROSITE-ProRule" id="PRU00452"/>
    </source>
</evidence>
<dbReference type="Gene3D" id="2.60.120.780">
    <property type="entry name" value="PINIT domain"/>
    <property type="match status" value="1"/>
</dbReference>
<feature type="compositionally biased region" description="Polar residues" evidence="9">
    <location>
        <begin position="388"/>
        <end position="398"/>
    </location>
</feature>
<evidence type="ECO:0000256" key="6">
    <source>
        <dbReference type="ARBA" id="ARBA00022786"/>
    </source>
</evidence>
<dbReference type="InterPro" id="IPR023321">
    <property type="entry name" value="PINIT"/>
</dbReference>
<dbReference type="InterPro" id="IPR013083">
    <property type="entry name" value="Znf_RING/FYVE/PHD"/>
</dbReference>
<dbReference type="PROSITE" id="PS51044">
    <property type="entry name" value="ZF_SP_RING"/>
    <property type="match status" value="1"/>
</dbReference>
<dbReference type="Pfam" id="PF14324">
    <property type="entry name" value="PINIT"/>
    <property type="match status" value="1"/>
</dbReference>
<evidence type="ECO:0000256" key="2">
    <source>
        <dbReference type="ARBA" id="ARBA00005383"/>
    </source>
</evidence>
<dbReference type="GO" id="GO:0000785">
    <property type="term" value="C:chromatin"/>
    <property type="evidence" value="ECO:0007669"/>
    <property type="project" value="TreeGrafter"/>
</dbReference>
<keyword evidence="6" id="KW-0833">Ubl conjugation pathway</keyword>
<protein>
    <submittedName>
        <fullName evidence="12">PINIT domain-containing protein</fullName>
    </submittedName>
</protein>
<dbReference type="GO" id="GO:0016925">
    <property type="term" value="P:protein sumoylation"/>
    <property type="evidence" value="ECO:0007669"/>
    <property type="project" value="TreeGrafter"/>
</dbReference>
<keyword evidence="4" id="KW-0479">Metal-binding</keyword>
<evidence type="ECO:0000259" key="11">
    <source>
        <dbReference type="PROSITE" id="PS51466"/>
    </source>
</evidence>
<keyword evidence="5 8" id="KW-0863">Zinc-finger</keyword>
<comment type="caution">
    <text evidence="12">The sequence shown here is derived from an EMBL/GenBank/DDBJ whole genome shotgun (WGS) entry which is preliminary data.</text>
</comment>
<keyword evidence="7" id="KW-0862">Zinc</keyword>
<evidence type="ECO:0000256" key="9">
    <source>
        <dbReference type="SAM" id="MobiDB-lite"/>
    </source>
</evidence>
<evidence type="ECO:0000256" key="3">
    <source>
        <dbReference type="ARBA" id="ARBA00022679"/>
    </source>
</evidence>
<evidence type="ECO:0000313" key="12">
    <source>
        <dbReference type="EMBL" id="KAK0646378.1"/>
    </source>
</evidence>
<gene>
    <name evidence="12" type="ORF">B0T16DRAFT_328285</name>
</gene>
<evidence type="ECO:0000256" key="5">
    <source>
        <dbReference type="ARBA" id="ARBA00022771"/>
    </source>
</evidence>
<dbReference type="InterPro" id="IPR004181">
    <property type="entry name" value="Znf_MIZ"/>
</dbReference>
<keyword evidence="13" id="KW-1185">Reference proteome</keyword>
<comment type="similarity">
    <text evidence="2">Belongs to the PIAS family.</text>
</comment>
<dbReference type="CDD" id="cd16792">
    <property type="entry name" value="SP-RING_Siz-like"/>
    <property type="match status" value="1"/>
</dbReference>
<dbReference type="InterPro" id="IPR038654">
    <property type="entry name" value="PINIT_sf"/>
</dbReference>
<dbReference type="PANTHER" id="PTHR10782">
    <property type="entry name" value="ZINC FINGER MIZ DOMAIN-CONTAINING PROTEIN"/>
    <property type="match status" value="1"/>
</dbReference>
<dbReference type="Proteomes" id="UP001174936">
    <property type="component" value="Unassembled WGS sequence"/>
</dbReference>
<feature type="region of interest" description="Disordered" evidence="9">
    <location>
        <begin position="367"/>
        <end position="453"/>
    </location>
</feature>
<feature type="compositionally biased region" description="Polar residues" evidence="9">
    <location>
        <begin position="367"/>
        <end position="376"/>
    </location>
</feature>
<dbReference type="InterPro" id="IPR031141">
    <property type="entry name" value="SIZ1/2_SP-RING"/>
</dbReference>
<proteinExistence type="inferred from homology"/>
<dbReference type="Pfam" id="PF02891">
    <property type="entry name" value="zf-MIZ"/>
    <property type="match status" value="1"/>
</dbReference>
<evidence type="ECO:0000256" key="4">
    <source>
        <dbReference type="ARBA" id="ARBA00022723"/>
    </source>
</evidence>
<evidence type="ECO:0000256" key="1">
    <source>
        <dbReference type="ARBA" id="ARBA00004718"/>
    </source>
</evidence>
<evidence type="ECO:0000313" key="13">
    <source>
        <dbReference type="Proteomes" id="UP001174936"/>
    </source>
</evidence>
<keyword evidence="3" id="KW-0808">Transferase</keyword>
<dbReference type="PROSITE" id="PS51466">
    <property type="entry name" value="PINIT"/>
    <property type="match status" value="1"/>
</dbReference>
<evidence type="ECO:0000259" key="10">
    <source>
        <dbReference type="PROSITE" id="PS51044"/>
    </source>
</evidence>